<feature type="domain" description="Replication initiation protein-like C-terminal" evidence="1">
    <location>
        <begin position="271"/>
        <end position="392"/>
    </location>
</feature>
<evidence type="ECO:0000259" key="1">
    <source>
        <dbReference type="Pfam" id="PF02486"/>
    </source>
</evidence>
<name>A0A1G6HB23_9GAMM</name>
<dbReference type="RefSeq" id="WP_244515957.1">
    <property type="nucleotide sequence ID" value="NZ_FMYK01000002.1"/>
</dbReference>
<reference evidence="3" key="1">
    <citation type="submission" date="2016-09" db="EMBL/GenBank/DDBJ databases">
        <authorList>
            <person name="Varghese N."/>
            <person name="Submissions S."/>
        </authorList>
    </citation>
    <scope>NUCLEOTIDE SEQUENCE [LARGE SCALE GENOMIC DNA]</scope>
    <source>
        <strain evidence="3">ANC 3699</strain>
    </source>
</reference>
<dbReference type="AlphaFoldDB" id="A0A1G6HB23"/>
<dbReference type="EMBL" id="FMYK01000002">
    <property type="protein sequence ID" value="SDB91489.1"/>
    <property type="molecule type" value="Genomic_DNA"/>
</dbReference>
<dbReference type="Pfam" id="PF02486">
    <property type="entry name" value="Rep_trans"/>
    <property type="match status" value="1"/>
</dbReference>
<dbReference type="InterPro" id="IPR003491">
    <property type="entry name" value="REP-like_C"/>
</dbReference>
<gene>
    <name evidence="2" type="ORF">SAMN05421749_10249</name>
</gene>
<sequence>MNPLFKIIEQIKDFDNEIAPNAVHVFKAKTALDEEIHALTAFGDITANDSLTLKNMLDGIFINKLKKFDSELSKKIAYVPDHSIQQSFVQNLSKTCEKHIVNHREFPPIYNMGEKDEYPQSEKYAFPRHLDNHKLISTPQGVVPVLCCVPVQGQDVGHDWVTFSFCQSTFGEKYSFIDPQHNIEALTDAIETHLDQWLFEMFGFGLGKKRDKGMHWYQCAYELQDNLGMVLYGHKSRRIAVQINGSGCSLARLGWNERLYDFLHDQARKAKLNRVDLAFDDFEGEFITTELADEWDDAGLFFSGGRPPEVNHLGNWKRITGKGRTLTIGDRTSYKFARIYERGKKEGDNMSPWVRAEIEFKATQAHIPLDILLNPTDYFSGAYPAFRLLIEKLGDYALPTKLEIVKKQSKINELKAISIMKHQFGKYMRHFAKYIEPSELIRLLSSDKDEVPKRLQFSMAAVHQAICTNQPIQKSFADEFPLFVGADYNFEKPIYEEFINAI</sequence>
<proteinExistence type="predicted"/>
<evidence type="ECO:0000313" key="3">
    <source>
        <dbReference type="Proteomes" id="UP000242317"/>
    </source>
</evidence>
<protein>
    <submittedName>
        <fullName evidence="2">Phage replication initiation protein</fullName>
    </submittedName>
</protein>
<keyword evidence="3" id="KW-1185">Reference proteome</keyword>
<organism evidence="2 3">
    <name type="scientific">Acinetobacter marinus</name>
    <dbReference type="NCBI Taxonomy" id="281375"/>
    <lineage>
        <taxon>Bacteria</taxon>
        <taxon>Pseudomonadati</taxon>
        <taxon>Pseudomonadota</taxon>
        <taxon>Gammaproteobacteria</taxon>
        <taxon>Moraxellales</taxon>
        <taxon>Moraxellaceae</taxon>
        <taxon>Acinetobacter</taxon>
    </lineage>
</organism>
<evidence type="ECO:0000313" key="2">
    <source>
        <dbReference type="EMBL" id="SDB91489.1"/>
    </source>
</evidence>
<accession>A0A1G6HB23</accession>
<dbReference type="Proteomes" id="UP000242317">
    <property type="component" value="Unassembled WGS sequence"/>
</dbReference>